<protein>
    <recommendedName>
        <fullName evidence="3">Transposase</fullName>
    </recommendedName>
</protein>
<reference evidence="1 2" key="1">
    <citation type="submission" date="2021-12" db="EMBL/GenBank/DDBJ databases">
        <title>Genome seq of P8.</title>
        <authorList>
            <person name="Seo T."/>
        </authorList>
    </citation>
    <scope>NUCLEOTIDE SEQUENCE [LARGE SCALE GENOMIC DNA]</scope>
    <source>
        <strain evidence="1 2">P8</strain>
    </source>
</reference>
<accession>A0ABS8XWM8</accession>
<organism evidence="1 2">
    <name type="scientific">Pelomonas cellulosilytica</name>
    <dbReference type="NCBI Taxonomy" id="2906762"/>
    <lineage>
        <taxon>Bacteria</taxon>
        <taxon>Pseudomonadati</taxon>
        <taxon>Pseudomonadota</taxon>
        <taxon>Betaproteobacteria</taxon>
        <taxon>Burkholderiales</taxon>
        <taxon>Sphaerotilaceae</taxon>
        <taxon>Roseateles</taxon>
    </lineage>
</organism>
<evidence type="ECO:0000313" key="2">
    <source>
        <dbReference type="Proteomes" id="UP001200741"/>
    </source>
</evidence>
<gene>
    <name evidence="1" type="ORF">LXT13_12585</name>
</gene>
<name>A0ABS8XWM8_9BURK</name>
<dbReference type="Proteomes" id="UP001200741">
    <property type="component" value="Unassembled WGS sequence"/>
</dbReference>
<comment type="caution">
    <text evidence="1">The sequence shown here is derived from an EMBL/GenBank/DDBJ whole genome shotgun (WGS) entry which is preliminary data.</text>
</comment>
<dbReference type="RefSeq" id="WP_233372268.1">
    <property type="nucleotide sequence ID" value="NZ_JAJTWU010000004.1"/>
</dbReference>
<keyword evidence="2" id="KW-1185">Reference proteome</keyword>
<sequence>MFTRSLSARKVVSLDAHPAFVPVSVVAEVPPSDPPQSIELELQRGLVHVRVRWPMSGATACAAWLREMLR</sequence>
<evidence type="ECO:0008006" key="3">
    <source>
        <dbReference type="Google" id="ProtNLM"/>
    </source>
</evidence>
<proteinExistence type="predicted"/>
<evidence type="ECO:0000313" key="1">
    <source>
        <dbReference type="EMBL" id="MCE4555252.1"/>
    </source>
</evidence>
<dbReference type="EMBL" id="JAJTWU010000004">
    <property type="protein sequence ID" value="MCE4555252.1"/>
    <property type="molecule type" value="Genomic_DNA"/>
</dbReference>